<dbReference type="KEGG" id="dai:Desaci_0318"/>
<dbReference type="PANTHER" id="PTHR33397">
    <property type="entry name" value="UPF0331 PROTEIN YUTE"/>
    <property type="match status" value="1"/>
</dbReference>
<name>I4D0R6_DESAJ</name>
<dbReference type="InterPro" id="IPR037038">
    <property type="entry name" value="HepT-like_sf"/>
</dbReference>
<evidence type="ECO:0000256" key="2">
    <source>
        <dbReference type="ARBA" id="ARBA00022722"/>
    </source>
</evidence>
<evidence type="ECO:0000313" key="5">
    <source>
        <dbReference type="EMBL" id="AFM39390.1"/>
    </source>
</evidence>
<dbReference type="GO" id="GO:0004540">
    <property type="term" value="F:RNA nuclease activity"/>
    <property type="evidence" value="ECO:0007669"/>
    <property type="project" value="InterPro"/>
</dbReference>
<keyword evidence="1" id="KW-1277">Toxin-antitoxin system</keyword>
<evidence type="ECO:0000313" key="6">
    <source>
        <dbReference type="Proteomes" id="UP000002892"/>
    </source>
</evidence>
<keyword evidence="3" id="KW-0378">Hydrolase</keyword>
<dbReference type="SUPFAM" id="SSF81593">
    <property type="entry name" value="Nucleotidyltransferase substrate binding subunit/domain"/>
    <property type="match status" value="1"/>
</dbReference>
<dbReference type="GO" id="GO:0110001">
    <property type="term" value="C:toxin-antitoxin complex"/>
    <property type="evidence" value="ECO:0007669"/>
    <property type="project" value="InterPro"/>
</dbReference>
<dbReference type="eggNOG" id="COG2445">
    <property type="taxonomic scope" value="Bacteria"/>
</dbReference>
<dbReference type="HOGENOM" id="CLU_142825_1_0_9"/>
<proteinExistence type="inferred from homology"/>
<dbReference type="InterPro" id="IPR008201">
    <property type="entry name" value="HepT-like"/>
</dbReference>
<protein>
    <recommendedName>
        <fullName evidence="7">DUF86 domain-containing protein</fullName>
    </recommendedName>
</protein>
<dbReference type="AlphaFoldDB" id="I4D0R6"/>
<evidence type="ECO:0000256" key="1">
    <source>
        <dbReference type="ARBA" id="ARBA00022649"/>
    </source>
</evidence>
<dbReference type="Gene3D" id="1.20.120.580">
    <property type="entry name" value="bsu32300-like"/>
    <property type="match status" value="1"/>
</dbReference>
<dbReference type="PANTHER" id="PTHR33397:SF5">
    <property type="entry name" value="RNASE YUTE-RELATED"/>
    <property type="match status" value="1"/>
</dbReference>
<dbReference type="OrthoDB" id="9796612at2"/>
<keyword evidence="6" id="KW-1185">Reference proteome</keyword>
<comment type="similarity">
    <text evidence="4">Belongs to the HepT RNase toxin family.</text>
</comment>
<dbReference type="GO" id="GO:0016787">
    <property type="term" value="F:hydrolase activity"/>
    <property type="evidence" value="ECO:0007669"/>
    <property type="project" value="UniProtKB-KW"/>
</dbReference>
<reference evidence="5 6" key="1">
    <citation type="journal article" date="2012" name="J. Bacteriol.">
        <title>Complete genome sequences of Desulfosporosinus orientis DSM765T, Desulfosporosinus youngiae DSM17734T, Desulfosporosinus meridiei DSM13257T, and Desulfosporosinus acidiphilus DSM22704T.</title>
        <authorList>
            <person name="Pester M."/>
            <person name="Brambilla E."/>
            <person name="Alazard D."/>
            <person name="Rattei T."/>
            <person name="Weinmaier T."/>
            <person name="Han J."/>
            <person name="Lucas S."/>
            <person name="Lapidus A."/>
            <person name="Cheng J.F."/>
            <person name="Goodwin L."/>
            <person name="Pitluck S."/>
            <person name="Peters L."/>
            <person name="Ovchinnikova G."/>
            <person name="Teshima H."/>
            <person name="Detter J.C."/>
            <person name="Han C.S."/>
            <person name="Tapia R."/>
            <person name="Land M.L."/>
            <person name="Hauser L."/>
            <person name="Kyrpides N.C."/>
            <person name="Ivanova N.N."/>
            <person name="Pagani I."/>
            <person name="Huntmann M."/>
            <person name="Wei C.L."/>
            <person name="Davenport K.W."/>
            <person name="Daligault H."/>
            <person name="Chain P.S."/>
            <person name="Chen A."/>
            <person name="Mavromatis K."/>
            <person name="Markowitz V."/>
            <person name="Szeto E."/>
            <person name="Mikhailova N."/>
            <person name="Pati A."/>
            <person name="Wagner M."/>
            <person name="Woyke T."/>
            <person name="Ollivier B."/>
            <person name="Klenk H.P."/>
            <person name="Spring S."/>
            <person name="Loy A."/>
        </authorList>
    </citation>
    <scope>NUCLEOTIDE SEQUENCE [LARGE SCALE GENOMIC DNA]</scope>
    <source>
        <strain evidence="6">DSM 22704 / JCM 16185 / SJ4</strain>
    </source>
</reference>
<evidence type="ECO:0000256" key="3">
    <source>
        <dbReference type="ARBA" id="ARBA00022801"/>
    </source>
</evidence>
<evidence type="ECO:0008006" key="7">
    <source>
        <dbReference type="Google" id="ProtNLM"/>
    </source>
</evidence>
<dbReference type="EMBL" id="CP003639">
    <property type="protein sequence ID" value="AFM39390.1"/>
    <property type="molecule type" value="Genomic_DNA"/>
</dbReference>
<dbReference type="Pfam" id="PF01934">
    <property type="entry name" value="HepT-like"/>
    <property type="match status" value="1"/>
</dbReference>
<evidence type="ECO:0000256" key="4">
    <source>
        <dbReference type="ARBA" id="ARBA00024207"/>
    </source>
</evidence>
<dbReference type="STRING" id="646529.Desaci_0318"/>
<gene>
    <name evidence="5" type="ordered locus">Desaci_0318</name>
</gene>
<keyword evidence="2" id="KW-0540">Nuclease</keyword>
<dbReference type="Proteomes" id="UP000002892">
    <property type="component" value="Chromosome"/>
</dbReference>
<dbReference type="InterPro" id="IPR052379">
    <property type="entry name" value="Type_VII_TA_RNase"/>
</dbReference>
<sequence length="139" mass="16330">MVDKDILQRKLTFIDLKLRNLETLRLMERQEFLANFQFVDAAKYNLQVCIEALIDISNHVVARERWGIPGTSVDVVKLLVKHGVLNKDKELSLVQMVKFRNRIVHLYQEVDDNEIYRILQENLDDIRGFIQGVMATFIE</sequence>
<accession>I4D0R6</accession>
<dbReference type="NCBIfam" id="NF047751">
    <property type="entry name" value="HepT_toxin"/>
    <property type="match status" value="1"/>
</dbReference>
<organism evidence="5 6">
    <name type="scientific">Desulfosporosinus acidiphilus (strain DSM 22704 / JCM 16185 / SJ4)</name>
    <dbReference type="NCBI Taxonomy" id="646529"/>
    <lineage>
        <taxon>Bacteria</taxon>
        <taxon>Bacillati</taxon>
        <taxon>Bacillota</taxon>
        <taxon>Clostridia</taxon>
        <taxon>Eubacteriales</taxon>
        <taxon>Desulfitobacteriaceae</taxon>
        <taxon>Desulfosporosinus</taxon>
    </lineage>
</organism>
<dbReference type="RefSeq" id="WP_014825404.1">
    <property type="nucleotide sequence ID" value="NC_018068.1"/>
</dbReference>